<dbReference type="SUPFAM" id="SSF82866">
    <property type="entry name" value="Multidrug efflux transporter AcrB transmembrane domain"/>
    <property type="match status" value="1"/>
</dbReference>
<feature type="transmembrane region" description="Helical" evidence="2">
    <location>
        <begin position="298"/>
        <end position="319"/>
    </location>
</feature>
<reference evidence="4 5" key="1">
    <citation type="submission" date="2022-01" db="EMBL/GenBank/DDBJ databases">
        <title>A chromosomal length assembly of Cordylochernes scorpioides.</title>
        <authorList>
            <person name="Zeh D."/>
            <person name="Zeh J."/>
        </authorList>
    </citation>
    <scope>NUCLEOTIDE SEQUENCE [LARGE SCALE GENOMIC DNA]</scope>
    <source>
        <strain evidence="4">IN4F17</strain>
        <tissue evidence="4">Whole Body</tissue>
    </source>
</reference>
<evidence type="ECO:0000313" key="5">
    <source>
        <dbReference type="Proteomes" id="UP001235939"/>
    </source>
</evidence>
<dbReference type="Proteomes" id="UP001235939">
    <property type="component" value="Chromosome 21"/>
</dbReference>
<sequence>MTAIQLTGLARVLKKNFHRLGILQGTYPWLFILGSILTFIFCFCGFFLFTIEMDFVTLFSVTGSPSLLNQKFIESTFPTNNHDNFEIKRFTNVKNTNRLIITAIDNSNILRQDIFNEVVELDKIIREIEFQVPEGPYSNKTLKYKDICSKYADGKCYANPVLKLSKSMTLLEENKHTLKYPFEFDVFTGNIVEYASSLGGAEVDSRDFLISAKAIALFYFNSPKYENILKYWETKLMDVISSRKFTNIKVSTISFNIMGNEMLKTALYAIPYFVYCSVFMGFFAFITCSYGDCVVTKSWVGVIGLIVATMSGLAGFGFCQYFGIPCAPPSIAILYVILGIGMDDVYVMLEAWKRSDPERTVAQRMGETMEHAGISITISSLTNCICFLIGAAAPLKFSYYFCMYAAACVFFDYVLTVSVVGAVIVLLARGEARPLHAVLFIPFDTAAKLCKSPVFFYTTFITGIYDVTTI</sequence>
<proteinExistence type="inferred from homology"/>
<evidence type="ECO:0000256" key="1">
    <source>
        <dbReference type="ARBA" id="ARBA00005585"/>
    </source>
</evidence>
<keyword evidence="2" id="KW-0472">Membrane</keyword>
<feature type="transmembrane region" description="Helical" evidence="2">
    <location>
        <begin position="266"/>
        <end position="286"/>
    </location>
</feature>
<dbReference type="InterPro" id="IPR000731">
    <property type="entry name" value="SSD"/>
</dbReference>
<dbReference type="Gene3D" id="1.20.1640.10">
    <property type="entry name" value="Multidrug efflux transporter AcrB transmembrane domain"/>
    <property type="match status" value="1"/>
</dbReference>
<evidence type="ECO:0000259" key="3">
    <source>
        <dbReference type="PROSITE" id="PS50156"/>
    </source>
</evidence>
<feature type="transmembrane region" description="Helical" evidence="2">
    <location>
        <begin position="372"/>
        <end position="392"/>
    </location>
</feature>
<keyword evidence="2" id="KW-1133">Transmembrane helix</keyword>
<keyword evidence="5" id="KW-1185">Reference proteome</keyword>
<feature type="transmembrane region" description="Helical" evidence="2">
    <location>
        <begin position="404"/>
        <end position="428"/>
    </location>
</feature>
<dbReference type="Pfam" id="PF12349">
    <property type="entry name" value="Sterol-sensing"/>
    <property type="match status" value="1"/>
</dbReference>
<feature type="transmembrane region" description="Helical" evidence="2">
    <location>
        <begin position="331"/>
        <end position="352"/>
    </location>
</feature>
<feature type="transmembrane region" description="Helical" evidence="2">
    <location>
        <begin position="27"/>
        <end position="49"/>
    </location>
</feature>
<accession>A0ABY6LM34</accession>
<dbReference type="InterPro" id="IPR053958">
    <property type="entry name" value="HMGCR/SNAP/NPC1-like_SSD"/>
</dbReference>
<name>A0ABY6LM34_9ARAC</name>
<dbReference type="EMBL" id="CP092883">
    <property type="protein sequence ID" value="UYV82133.1"/>
    <property type="molecule type" value="Genomic_DNA"/>
</dbReference>
<dbReference type="PANTHER" id="PTHR10796:SF92">
    <property type="entry name" value="PATCHED-RELATED, ISOFORM A"/>
    <property type="match status" value="1"/>
</dbReference>
<dbReference type="InterPro" id="IPR051697">
    <property type="entry name" value="Patched_domain-protein"/>
</dbReference>
<dbReference type="PROSITE" id="PS50156">
    <property type="entry name" value="SSD"/>
    <property type="match status" value="1"/>
</dbReference>
<evidence type="ECO:0000256" key="2">
    <source>
        <dbReference type="SAM" id="Phobius"/>
    </source>
</evidence>
<keyword evidence="2" id="KW-0812">Transmembrane</keyword>
<gene>
    <name evidence="4" type="ORF">LAZ67_21001045</name>
</gene>
<feature type="domain" description="SSD" evidence="3">
    <location>
        <begin position="269"/>
        <end position="426"/>
    </location>
</feature>
<comment type="similarity">
    <text evidence="1">Belongs to the patched family.</text>
</comment>
<evidence type="ECO:0000313" key="4">
    <source>
        <dbReference type="EMBL" id="UYV82133.1"/>
    </source>
</evidence>
<organism evidence="4 5">
    <name type="scientific">Cordylochernes scorpioides</name>
    <dbReference type="NCBI Taxonomy" id="51811"/>
    <lineage>
        <taxon>Eukaryota</taxon>
        <taxon>Metazoa</taxon>
        <taxon>Ecdysozoa</taxon>
        <taxon>Arthropoda</taxon>
        <taxon>Chelicerata</taxon>
        <taxon>Arachnida</taxon>
        <taxon>Pseudoscorpiones</taxon>
        <taxon>Cheliferoidea</taxon>
        <taxon>Chernetidae</taxon>
        <taxon>Cordylochernes</taxon>
    </lineage>
</organism>
<dbReference type="PANTHER" id="PTHR10796">
    <property type="entry name" value="PATCHED-RELATED"/>
    <property type="match status" value="1"/>
</dbReference>
<protein>
    <submittedName>
        <fullName evidence="4">Daf-6</fullName>
    </submittedName>
</protein>